<comment type="caution">
    <text evidence="1">The sequence shown here is derived from an EMBL/GenBank/DDBJ whole genome shotgun (WGS) entry which is preliminary data.</text>
</comment>
<reference evidence="1 2" key="1">
    <citation type="journal article" date="2024" name="BMC Genomics">
        <title>De novo assembly and annotation of Popillia japonica's genome with initial clues to its potential as an invasive pest.</title>
        <authorList>
            <person name="Cucini C."/>
            <person name="Boschi S."/>
            <person name="Funari R."/>
            <person name="Cardaioli E."/>
            <person name="Iannotti N."/>
            <person name="Marturano G."/>
            <person name="Paoli F."/>
            <person name="Bruttini M."/>
            <person name="Carapelli A."/>
            <person name="Frati F."/>
            <person name="Nardi F."/>
        </authorList>
    </citation>
    <scope>NUCLEOTIDE SEQUENCE [LARGE SCALE GENOMIC DNA]</scope>
    <source>
        <strain evidence="1">DMR45628</strain>
    </source>
</reference>
<gene>
    <name evidence="1" type="ORF">QE152_g22971</name>
</gene>
<proteinExistence type="predicted"/>
<evidence type="ECO:0000313" key="2">
    <source>
        <dbReference type="Proteomes" id="UP001458880"/>
    </source>
</evidence>
<name>A0AAW1KIW1_POPJA</name>
<organism evidence="1 2">
    <name type="scientific">Popillia japonica</name>
    <name type="common">Japanese beetle</name>
    <dbReference type="NCBI Taxonomy" id="7064"/>
    <lineage>
        <taxon>Eukaryota</taxon>
        <taxon>Metazoa</taxon>
        <taxon>Ecdysozoa</taxon>
        <taxon>Arthropoda</taxon>
        <taxon>Hexapoda</taxon>
        <taxon>Insecta</taxon>
        <taxon>Pterygota</taxon>
        <taxon>Neoptera</taxon>
        <taxon>Endopterygota</taxon>
        <taxon>Coleoptera</taxon>
        <taxon>Polyphaga</taxon>
        <taxon>Scarabaeiformia</taxon>
        <taxon>Scarabaeidae</taxon>
        <taxon>Rutelinae</taxon>
        <taxon>Popillia</taxon>
    </lineage>
</organism>
<dbReference type="AlphaFoldDB" id="A0AAW1KIW1"/>
<dbReference type="Proteomes" id="UP001458880">
    <property type="component" value="Unassembled WGS sequence"/>
</dbReference>
<protein>
    <recommendedName>
        <fullName evidence="3">Maturase K</fullName>
    </recommendedName>
</protein>
<evidence type="ECO:0008006" key="3">
    <source>
        <dbReference type="Google" id="ProtNLM"/>
    </source>
</evidence>
<keyword evidence="2" id="KW-1185">Reference proteome</keyword>
<sequence>MHDSYILNRERFNILLAFLINAPQSIIFSISRQPNCRANTCSGKDLLLDFTSWEHQGGISKDSIIKISHILNQCKCFFLLIRLWI</sequence>
<dbReference type="EMBL" id="JASPKY010000224">
    <property type="protein sequence ID" value="KAK9718971.1"/>
    <property type="molecule type" value="Genomic_DNA"/>
</dbReference>
<accession>A0AAW1KIW1</accession>
<evidence type="ECO:0000313" key="1">
    <source>
        <dbReference type="EMBL" id="KAK9718971.1"/>
    </source>
</evidence>